<organism evidence="2 3">
    <name type="scientific">Leucocoprinus leucothites</name>
    <dbReference type="NCBI Taxonomy" id="201217"/>
    <lineage>
        <taxon>Eukaryota</taxon>
        <taxon>Fungi</taxon>
        <taxon>Dikarya</taxon>
        <taxon>Basidiomycota</taxon>
        <taxon>Agaricomycotina</taxon>
        <taxon>Agaricomycetes</taxon>
        <taxon>Agaricomycetidae</taxon>
        <taxon>Agaricales</taxon>
        <taxon>Agaricineae</taxon>
        <taxon>Agaricaceae</taxon>
        <taxon>Leucocoprinus</taxon>
    </lineage>
</organism>
<proteinExistence type="predicted"/>
<gene>
    <name evidence="2" type="ORF">D9756_009400</name>
</gene>
<sequence length="298" mass="32145">MSSSNSTCAQNDAQAKTPAFSVILAFDLMQMTGVVCLCISLAIAMSTKNISRLATWYTFCISWIISALSYCLLLIFGGQWGSEPMHALCIFQGSLVYAAPILNIGNAIAFALHIYLKALNLTSSHSVGPSVRTERLLQVTPYVIWLIAVIAVLIALVPGTVTVGRMNGIYCSSDSQIISRAVAAIVLAGSVIVIVMQGLTYHHIFSCGKIISDDERLLAMILRMSLFFLGSFLALGLCVSLLFLTSGSEAVFDLLLASFPLQVAVIFGCQPNILAGWLTKKSSQKQTRYDSLTHSTTK</sequence>
<comment type="caution">
    <text evidence="2">The sequence shown here is derived from an EMBL/GenBank/DDBJ whole genome shotgun (WGS) entry which is preliminary data.</text>
</comment>
<feature type="transmembrane region" description="Helical" evidence="1">
    <location>
        <begin position="217"/>
        <end position="243"/>
    </location>
</feature>
<keyword evidence="1" id="KW-0472">Membrane</keyword>
<keyword evidence="1" id="KW-0812">Transmembrane</keyword>
<feature type="transmembrane region" description="Helical" evidence="1">
    <location>
        <begin position="56"/>
        <end position="76"/>
    </location>
</feature>
<feature type="transmembrane region" description="Helical" evidence="1">
    <location>
        <begin position="136"/>
        <end position="157"/>
    </location>
</feature>
<evidence type="ECO:0000313" key="3">
    <source>
        <dbReference type="Proteomes" id="UP000559027"/>
    </source>
</evidence>
<name>A0A8H5FUJ2_9AGAR</name>
<dbReference type="Proteomes" id="UP000559027">
    <property type="component" value="Unassembled WGS sequence"/>
</dbReference>
<reference evidence="2 3" key="1">
    <citation type="journal article" date="2020" name="ISME J.">
        <title>Uncovering the hidden diversity of litter-decomposition mechanisms in mushroom-forming fungi.</title>
        <authorList>
            <person name="Floudas D."/>
            <person name="Bentzer J."/>
            <person name="Ahren D."/>
            <person name="Johansson T."/>
            <person name="Persson P."/>
            <person name="Tunlid A."/>
        </authorList>
    </citation>
    <scope>NUCLEOTIDE SEQUENCE [LARGE SCALE GENOMIC DNA]</scope>
    <source>
        <strain evidence="2 3">CBS 146.42</strain>
    </source>
</reference>
<feature type="transmembrane region" description="Helical" evidence="1">
    <location>
        <begin position="255"/>
        <end position="278"/>
    </location>
</feature>
<feature type="transmembrane region" description="Helical" evidence="1">
    <location>
        <begin position="20"/>
        <end position="44"/>
    </location>
</feature>
<feature type="transmembrane region" description="Helical" evidence="1">
    <location>
        <begin position="96"/>
        <end position="116"/>
    </location>
</feature>
<keyword evidence="3" id="KW-1185">Reference proteome</keyword>
<feature type="transmembrane region" description="Helical" evidence="1">
    <location>
        <begin position="177"/>
        <end position="196"/>
    </location>
</feature>
<accession>A0A8H5FUJ2</accession>
<dbReference type="AlphaFoldDB" id="A0A8H5FUJ2"/>
<evidence type="ECO:0000256" key="1">
    <source>
        <dbReference type="SAM" id="Phobius"/>
    </source>
</evidence>
<keyword evidence="1" id="KW-1133">Transmembrane helix</keyword>
<protein>
    <submittedName>
        <fullName evidence="2">Uncharacterized protein</fullName>
    </submittedName>
</protein>
<evidence type="ECO:0000313" key="2">
    <source>
        <dbReference type="EMBL" id="KAF5349258.1"/>
    </source>
</evidence>
<dbReference type="OrthoDB" id="2988301at2759"/>
<dbReference type="EMBL" id="JAACJO010000017">
    <property type="protein sequence ID" value="KAF5349258.1"/>
    <property type="molecule type" value="Genomic_DNA"/>
</dbReference>